<dbReference type="AlphaFoldDB" id="A0A5J9W1U4"/>
<protein>
    <submittedName>
        <fullName evidence="1">Uncharacterized protein</fullName>
    </submittedName>
</protein>
<sequence length="180" mass="19176">MALGIKTRLAAGRARHGWRRRGSVRGGDGGELGSGAVLNGDGVSAQIRRGDGASAQIRRLGFWCCGLLHGGGSTRRRAAQARVGPTWQRRSGPDQIGDGLHCYHGRLSGDDGGCTIAASMCNSQERLLCSSVLEVKHQDDDDGVAFPTPMLPPWRKDLGCGNKFLILVSLELEMGGKLRL</sequence>
<keyword evidence="2" id="KW-1185">Reference proteome</keyword>
<evidence type="ECO:0000313" key="2">
    <source>
        <dbReference type="Proteomes" id="UP000324897"/>
    </source>
</evidence>
<dbReference type="Proteomes" id="UP000324897">
    <property type="component" value="Unassembled WGS sequence"/>
</dbReference>
<reference evidence="1 2" key="1">
    <citation type="journal article" date="2019" name="Sci. Rep.">
        <title>A high-quality genome of Eragrostis curvula grass provides insights into Poaceae evolution and supports new strategies to enhance forage quality.</title>
        <authorList>
            <person name="Carballo J."/>
            <person name="Santos B.A.C.M."/>
            <person name="Zappacosta D."/>
            <person name="Garbus I."/>
            <person name="Selva J.P."/>
            <person name="Gallo C.A."/>
            <person name="Diaz A."/>
            <person name="Albertini E."/>
            <person name="Caccamo M."/>
            <person name="Echenique V."/>
        </authorList>
    </citation>
    <scope>NUCLEOTIDE SEQUENCE [LARGE SCALE GENOMIC DNA]</scope>
    <source>
        <strain evidence="2">cv. Victoria</strain>
        <tissue evidence="1">Leaf</tissue>
    </source>
</reference>
<accession>A0A5J9W1U4</accession>
<comment type="caution">
    <text evidence="1">The sequence shown here is derived from an EMBL/GenBank/DDBJ whole genome shotgun (WGS) entry which is preliminary data.</text>
</comment>
<evidence type="ECO:0000313" key="1">
    <source>
        <dbReference type="EMBL" id="TVU42399.1"/>
    </source>
</evidence>
<dbReference type="EMBL" id="RWGY01000005">
    <property type="protein sequence ID" value="TVU42399.1"/>
    <property type="molecule type" value="Genomic_DNA"/>
</dbReference>
<dbReference type="Gramene" id="TVU42399">
    <property type="protein sequence ID" value="TVU42399"/>
    <property type="gene ID" value="EJB05_08801"/>
</dbReference>
<gene>
    <name evidence="1" type="ORF">EJB05_08801</name>
</gene>
<name>A0A5J9W1U4_9POAL</name>
<proteinExistence type="predicted"/>
<organism evidence="1 2">
    <name type="scientific">Eragrostis curvula</name>
    <name type="common">weeping love grass</name>
    <dbReference type="NCBI Taxonomy" id="38414"/>
    <lineage>
        <taxon>Eukaryota</taxon>
        <taxon>Viridiplantae</taxon>
        <taxon>Streptophyta</taxon>
        <taxon>Embryophyta</taxon>
        <taxon>Tracheophyta</taxon>
        <taxon>Spermatophyta</taxon>
        <taxon>Magnoliopsida</taxon>
        <taxon>Liliopsida</taxon>
        <taxon>Poales</taxon>
        <taxon>Poaceae</taxon>
        <taxon>PACMAD clade</taxon>
        <taxon>Chloridoideae</taxon>
        <taxon>Eragrostideae</taxon>
        <taxon>Eragrostidinae</taxon>
        <taxon>Eragrostis</taxon>
    </lineage>
</organism>
<feature type="non-terminal residue" evidence="1">
    <location>
        <position position="1"/>
    </location>
</feature>